<name>A0AAD2D771_EUPCR</name>
<dbReference type="Proteomes" id="UP001295684">
    <property type="component" value="Unassembled WGS sequence"/>
</dbReference>
<comment type="caution">
    <text evidence="1">The sequence shown here is derived from an EMBL/GenBank/DDBJ whole genome shotgun (WGS) entry which is preliminary data.</text>
</comment>
<evidence type="ECO:0000313" key="2">
    <source>
        <dbReference type="Proteomes" id="UP001295684"/>
    </source>
</evidence>
<reference evidence="1" key="1">
    <citation type="submission" date="2023-07" db="EMBL/GenBank/DDBJ databases">
        <authorList>
            <consortium name="AG Swart"/>
            <person name="Singh M."/>
            <person name="Singh A."/>
            <person name="Seah K."/>
            <person name="Emmerich C."/>
        </authorList>
    </citation>
    <scope>NUCLEOTIDE SEQUENCE</scope>
    <source>
        <strain evidence="1">DP1</strain>
    </source>
</reference>
<accession>A0AAD2D771</accession>
<sequence>MEGSNRRLKTAREASQAILADCTRKQRLLVCLEGKIQEKEGLASLYMVKLDNFSKEHKKIPAKVLLFFLRKIKTVYNEIKSLKFEKFSVIETMKAQIEEGVNNVENAMQTSRMKIMANLIANESQEPRAKSVEIMDASFDNDSKQDTDKQNSIPEDIANEETDFTLILH</sequence>
<organism evidence="1 2">
    <name type="scientific">Euplotes crassus</name>
    <dbReference type="NCBI Taxonomy" id="5936"/>
    <lineage>
        <taxon>Eukaryota</taxon>
        <taxon>Sar</taxon>
        <taxon>Alveolata</taxon>
        <taxon>Ciliophora</taxon>
        <taxon>Intramacronucleata</taxon>
        <taxon>Spirotrichea</taxon>
        <taxon>Hypotrichia</taxon>
        <taxon>Euplotida</taxon>
        <taxon>Euplotidae</taxon>
        <taxon>Moneuplotes</taxon>
    </lineage>
</organism>
<proteinExistence type="predicted"/>
<protein>
    <submittedName>
        <fullName evidence="1">Uncharacterized protein</fullName>
    </submittedName>
</protein>
<evidence type="ECO:0000313" key="1">
    <source>
        <dbReference type="EMBL" id="CAI2382028.1"/>
    </source>
</evidence>
<keyword evidence="2" id="KW-1185">Reference proteome</keyword>
<dbReference type="EMBL" id="CAMPGE010024165">
    <property type="protein sequence ID" value="CAI2382028.1"/>
    <property type="molecule type" value="Genomic_DNA"/>
</dbReference>
<gene>
    <name evidence="1" type="ORF">ECRASSUSDP1_LOCUS23495</name>
</gene>
<dbReference type="AlphaFoldDB" id="A0AAD2D771"/>